<proteinExistence type="predicted"/>
<dbReference type="SUPFAM" id="SSF103473">
    <property type="entry name" value="MFS general substrate transporter"/>
    <property type="match status" value="1"/>
</dbReference>
<feature type="transmembrane region" description="Helical" evidence="6">
    <location>
        <begin position="281"/>
        <end position="304"/>
    </location>
</feature>
<feature type="transmembrane region" description="Helical" evidence="6">
    <location>
        <begin position="149"/>
        <end position="170"/>
    </location>
</feature>
<feature type="transmembrane region" description="Helical" evidence="6">
    <location>
        <begin position="182"/>
        <end position="200"/>
    </location>
</feature>
<feature type="transmembrane region" description="Helical" evidence="6">
    <location>
        <begin position="95"/>
        <end position="112"/>
    </location>
</feature>
<keyword evidence="3 6" id="KW-0812">Transmembrane</keyword>
<dbReference type="GO" id="GO:0022857">
    <property type="term" value="F:transmembrane transporter activity"/>
    <property type="evidence" value="ECO:0007669"/>
    <property type="project" value="InterPro"/>
</dbReference>
<comment type="subcellular location">
    <subcellularLocation>
        <location evidence="1">Membrane</location>
        <topology evidence="1">Multi-pass membrane protein</topology>
    </subcellularLocation>
</comment>
<evidence type="ECO:0000256" key="3">
    <source>
        <dbReference type="ARBA" id="ARBA00022692"/>
    </source>
</evidence>
<reference evidence="7" key="1">
    <citation type="submission" date="2022-12" db="EMBL/GenBank/DDBJ databases">
        <authorList>
            <person name="Petersen C."/>
        </authorList>
    </citation>
    <scope>NUCLEOTIDE SEQUENCE</scope>
    <source>
        <strain evidence="7">IBT 21472</strain>
    </source>
</reference>
<dbReference type="PANTHER" id="PTHR43791">
    <property type="entry name" value="PERMEASE-RELATED"/>
    <property type="match status" value="1"/>
</dbReference>
<dbReference type="AlphaFoldDB" id="A0A9W9Q419"/>
<gene>
    <name evidence="7" type="ORF">N7476_002549</name>
</gene>
<name>A0A9W9Q419_9EURO</name>
<comment type="caution">
    <text evidence="7">The sequence shown here is derived from an EMBL/GenBank/DDBJ whole genome shotgun (WGS) entry which is preliminary data.</text>
</comment>
<dbReference type="GO" id="GO:0016020">
    <property type="term" value="C:membrane"/>
    <property type="evidence" value="ECO:0007669"/>
    <property type="project" value="UniProtKB-SubCell"/>
</dbReference>
<keyword evidence="4 6" id="KW-1133">Transmembrane helix</keyword>
<dbReference type="Pfam" id="PF07690">
    <property type="entry name" value="MFS_1"/>
    <property type="match status" value="1"/>
</dbReference>
<organism evidence="7 8">
    <name type="scientific">Penicillium atrosanguineum</name>
    <dbReference type="NCBI Taxonomy" id="1132637"/>
    <lineage>
        <taxon>Eukaryota</taxon>
        <taxon>Fungi</taxon>
        <taxon>Dikarya</taxon>
        <taxon>Ascomycota</taxon>
        <taxon>Pezizomycotina</taxon>
        <taxon>Eurotiomycetes</taxon>
        <taxon>Eurotiomycetidae</taxon>
        <taxon>Eurotiales</taxon>
        <taxon>Aspergillaceae</taxon>
        <taxon>Penicillium</taxon>
    </lineage>
</organism>
<dbReference type="PANTHER" id="PTHR43791:SF35">
    <property type="entry name" value="MAJOR FACILITATOR SUPERFAMILY (MFS) PROFILE DOMAIN-CONTAINING PROTEIN"/>
    <property type="match status" value="1"/>
</dbReference>
<dbReference type="Gene3D" id="1.20.1250.20">
    <property type="entry name" value="MFS general substrate transporter like domains"/>
    <property type="match status" value="1"/>
</dbReference>
<feature type="transmembrane region" description="Helical" evidence="6">
    <location>
        <begin position="439"/>
        <end position="461"/>
    </location>
</feature>
<dbReference type="Proteomes" id="UP001147746">
    <property type="component" value="Unassembled WGS sequence"/>
</dbReference>
<keyword evidence="8" id="KW-1185">Reference proteome</keyword>
<keyword evidence="5 6" id="KW-0472">Membrane</keyword>
<evidence type="ECO:0000256" key="2">
    <source>
        <dbReference type="ARBA" id="ARBA00022448"/>
    </source>
</evidence>
<protein>
    <recommendedName>
        <fullName evidence="9">Major facilitator superfamily (MFS) profile domain-containing protein</fullName>
    </recommendedName>
</protein>
<evidence type="ECO:0000256" key="1">
    <source>
        <dbReference type="ARBA" id="ARBA00004141"/>
    </source>
</evidence>
<evidence type="ECO:0000313" key="8">
    <source>
        <dbReference type="Proteomes" id="UP001147746"/>
    </source>
</evidence>
<feature type="transmembrane region" description="Helical" evidence="6">
    <location>
        <begin position="212"/>
        <end position="232"/>
    </location>
</feature>
<evidence type="ECO:0000256" key="6">
    <source>
        <dbReference type="SAM" id="Phobius"/>
    </source>
</evidence>
<keyword evidence="2" id="KW-0813">Transport</keyword>
<dbReference type="InterPro" id="IPR036259">
    <property type="entry name" value="MFS_trans_sf"/>
</dbReference>
<evidence type="ECO:0008006" key="9">
    <source>
        <dbReference type="Google" id="ProtNLM"/>
    </source>
</evidence>
<feature type="transmembrane region" description="Helical" evidence="6">
    <location>
        <begin position="375"/>
        <end position="400"/>
    </location>
</feature>
<feature type="transmembrane region" description="Helical" evidence="6">
    <location>
        <begin position="316"/>
        <end position="339"/>
    </location>
</feature>
<accession>A0A9W9Q419</accession>
<evidence type="ECO:0000313" key="7">
    <source>
        <dbReference type="EMBL" id="KAJ5323949.1"/>
    </source>
</evidence>
<feature type="transmembrane region" description="Helical" evidence="6">
    <location>
        <begin position="406"/>
        <end position="427"/>
    </location>
</feature>
<sequence>MKSQSDSTYFKTRAEDASPDREMTVEDIARVRRKMDFYLMPLLILTFLLQCIDKVMLNSVSQIGILEDLHLYTFKYSTSASEPTQNLQRYSNATLIFYWGWLVGLIPTAWMAQKLPIGKYLASTAVIWGAITLLGAAVKNYSGLLAQRFFLGMVECAVGPGFSIMITMFWTRAEQPLRYSLWYTSIGLANLLGSLMLFGIGHIYGKLHLWRYQYLILGAITVVWGIILVILLPQNPATASFLKPEGRVLAVERMRVEQTGIENKQFKSYQIRELVRDPTTWILFATVFCLHFTNGALTGFGSIIINSFEFSHFDSVLLTGAVWGGVLFNCITAGILGAMFKNARLWIVMACEIPVILRACLVLRLDWSTQRGDVIFGFIMCGWMAGGYMMILALVGASVAGHTKKMFMFGILWCAYGLSNGISPLTIKKGKVGQHYPTCFYAIIGNASVTICGALVLRLYLVRENRRRDREFGVVTTMAARELGFKDQTDMVNENFGYSL</sequence>
<reference evidence="7" key="2">
    <citation type="journal article" date="2023" name="IMA Fungus">
        <title>Comparative genomic study of the Penicillium genus elucidates a diverse pangenome and 15 lateral gene transfer events.</title>
        <authorList>
            <person name="Petersen C."/>
            <person name="Sorensen T."/>
            <person name="Nielsen M.R."/>
            <person name="Sondergaard T.E."/>
            <person name="Sorensen J.L."/>
            <person name="Fitzpatrick D.A."/>
            <person name="Frisvad J.C."/>
            <person name="Nielsen K.L."/>
        </authorList>
    </citation>
    <scope>NUCLEOTIDE SEQUENCE</scope>
    <source>
        <strain evidence="7">IBT 21472</strain>
    </source>
</reference>
<evidence type="ECO:0000256" key="4">
    <source>
        <dbReference type="ARBA" id="ARBA00022989"/>
    </source>
</evidence>
<feature type="transmembrane region" description="Helical" evidence="6">
    <location>
        <begin position="118"/>
        <end position="137"/>
    </location>
</feature>
<dbReference type="InterPro" id="IPR011701">
    <property type="entry name" value="MFS"/>
</dbReference>
<dbReference type="EMBL" id="JAPZBO010000002">
    <property type="protein sequence ID" value="KAJ5323949.1"/>
    <property type="molecule type" value="Genomic_DNA"/>
</dbReference>
<evidence type="ECO:0000256" key="5">
    <source>
        <dbReference type="ARBA" id="ARBA00023136"/>
    </source>
</evidence>